<evidence type="ECO:0000256" key="3">
    <source>
        <dbReference type="ARBA" id="ARBA00020726"/>
    </source>
</evidence>
<keyword evidence="11" id="KW-0811">Translocation</keyword>
<evidence type="ECO:0000313" key="13">
    <source>
        <dbReference type="Proteomes" id="UP001166286"/>
    </source>
</evidence>
<dbReference type="PANTHER" id="PTHR13032">
    <property type="entry name" value="MITOCHONDRIAL IMPORT INNER MEMBRANE TRANSLOCASE SUBUNIT TIM21"/>
    <property type="match status" value="1"/>
</dbReference>
<keyword evidence="11" id="KW-0813">Transport</keyword>
<proteinExistence type="inferred from homology"/>
<evidence type="ECO:0000256" key="7">
    <source>
        <dbReference type="ARBA" id="ARBA00022989"/>
    </source>
</evidence>
<dbReference type="GO" id="GO:0005744">
    <property type="term" value="C:TIM23 mitochondrial import inner membrane translocase complex"/>
    <property type="evidence" value="ECO:0007669"/>
    <property type="project" value="UniProtKB-UniRule"/>
</dbReference>
<comment type="subcellular location">
    <subcellularLocation>
        <location evidence="1 11">Mitochondrion inner membrane</location>
        <topology evidence="1 11">Single-pass membrane protein</topology>
    </subcellularLocation>
</comment>
<dbReference type="AlphaFoldDB" id="A0AA39QYP4"/>
<keyword evidence="8 11" id="KW-0496">Mitochondrion</keyword>
<evidence type="ECO:0000256" key="2">
    <source>
        <dbReference type="ARBA" id="ARBA00010867"/>
    </source>
</evidence>
<evidence type="ECO:0000256" key="10">
    <source>
        <dbReference type="ARBA" id="ARBA00060204"/>
    </source>
</evidence>
<name>A0AA39QYP4_9LECA</name>
<dbReference type="EMBL" id="JAFEKC020000013">
    <property type="protein sequence ID" value="KAK0511687.1"/>
    <property type="molecule type" value="Genomic_DNA"/>
</dbReference>
<dbReference type="InterPro" id="IPR013261">
    <property type="entry name" value="Tim21"/>
</dbReference>
<evidence type="ECO:0000256" key="8">
    <source>
        <dbReference type="ARBA" id="ARBA00023128"/>
    </source>
</evidence>
<organism evidence="12 13">
    <name type="scientific">Cladonia borealis</name>
    <dbReference type="NCBI Taxonomy" id="184061"/>
    <lineage>
        <taxon>Eukaryota</taxon>
        <taxon>Fungi</taxon>
        <taxon>Dikarya</taxon>
        <taxon>Ascomycota</taxon>
        <taxon>Pezizomycotina</taxon>
        <taxon>Lecanoromycetes</taxon>
        <taxon>OSLEUM clade</taxon>
        <taxon>Lecanoromycetidae</taxon>
        <taxon>Lecanorales</taxon>
        <taxon>Lecanorineae</taxon>
        <taxon>Cladoniaceae</taxon>
        <taxon>Cladonia</taxon>
    </lineage>
</organism>
<dbReference type="FunFam" id="3.10.450.320:FF:000002">
    <property type="entry name" value="Mitochondrial import inner membrane translocase subunit tim21"/>
    <property type="match status" value="1"/>
</dbReference>
<keyword evidence="4 11" id="KW-0812">Transmembrane</keyword>
<comment type="similarity">
    <text evidence="2 11">Belongs to the TIM21 family.</text>
</comment>
<evidence type="ECO:0000256" key="6">
    <source>
        <dbReference type="ARBA" id="ARBA00022946"/>
    </source>
</evidence>
<keyword evidence="5 11" id="KW-0999">Mitochondrion inner membrane</keyword>
<dbReference type="Gene3D" id="3.10.450.320">
    <property type="entry name" value="Mitochondrial import inner membrane translocase subunit Tim21"/>
    <property type="match status" value="1"/>
</dbReference>
<evidence type="ECO:0000256" key="11">
    <source>
        <dbReference type="RuleBase" id="RU367142"/>
    </source>
</evidence>
<reference evidence="12" key="1">
    <citation type="submission" date="2023-03" db="EMBL/GenBank/DDBJ databases">
        <title>Complete genome of Cladonia borealis.</title>
        <authorList>
            <person name="Park H."/>
        </authorList>
    </citation>
    <scope>NUCLEOTIDE SEQUENCE</scope>
    <source>
        <strain evidence="12">ANT050790</strain>
    </source>
</reference>
<evidence type="ECO:0000256" key="1">
    <source>
        <dbReference type="ARBA" id="ARBA00004434"/>
    </source>
</evidence>
<dbReference type="Pfam" id="PF08294">
    <property type="entry name" value="TIM21"/>
    <property type="match status" value="1"/>
</dbReference>
<dbReference type="GO" id="GO:0030150">
    <property type="term" value="P:protein import into mitochondrial matrix"/>
    <property type="evidence" value="ECO:0007669"/>
    <property type="project" value="UniProtKB-UniRule"/>
</dbReference>
<evidence type="ECO:0000256" key="4">
    <source>
        <dbReference type="ARBA" id="ARBA00022692"/>
    </source>
</evidence>
<keyword evidence="13" id="KW-1185">Reference proteome</keyword>
<evidence type="ECO:0000256" key="9">
    <source>
        <dbReference type="ARBA" id="ARBA00023136"/>
    </source>
</evidence>
<comment type="caution">
    <text evidence="12">The sequence shown here is derived from an EMBL/GenBank/DDBJ whole genome shotgun (WGS) entry which is preliminary data.</text>
</comment>
<feature type="transmembrane region" description="Helical" evidence="11">
    <location>
        <begin position="92"/>
        <end position="112"/>
    </location>
</feature>
<comment type="function">
    <text evidence="10">Essential component of the TIM23 complex, a complex that mediates the translocation of transit peptide-containing proteins across the mitochondrial inner membrane. Required to keep the TOM and the TIM23 complexes in close contact. At some point, it is released from the TOM23 complex to allow protein translocation into the mitochondrial matrix.</text>
</comment>
<dbReference type="InterPro" id="IPR038552">
    <property type="entry name" value="Tim21_IMS_sf"/>
</dbReference>
<accession>A0AA39QYP4</accession>
<dbReference type="PANTHER" id="PTHR13032:SF6">
    <property type="entry name" value="MITOCHONDRIAL IMPORT INNER MEMBRANE TRANSLOCASE SUBUNIT TIM21"/>
    <property type="match status" value="1"/>
</dbReference>
<dbReference type="Proteomes" id="UP001166286">
    <property type="component" value="Unassembled WGS sequence"/>
</dbReference>
<evidence type="ECO:0000256" key="5">
    <source>
        <dbReference type="ARBA" id="ARBA00022792"/>
    </source>
</evidence>
<gene>
    <name evidence="12" type="ORF">JMJ35_006260</name>
</gene>
<keyword evidence="7 11" id="KW-1133">Transmembrane helix</keyword>
<sequence length="246" mass="27721">MGLCHEVGAHCKPFTAISNKQALRLPFHWPSNPIILSRHLLSLSRHYATSDSPGVQKTPTRKQVTIRNDDGRVEWKELTTGEKAARTTQQTFNFGVILAGLAGTITVGYFLYTEVFASDSKTRIFNRAVDRVRADPQALELLGSREKIRAFGEPTSNKWSRNRPLASSTKTDQSGIEHLYMQFNVVGSANSGIVHLHMAKGPEHPDWQYQLLALDVQGHPRLYLEKAESGQQNKRASFKWLGVQWR</sequence>
<evidence type="ECO:0000313" key="12">
    <source>
        <dbReference type="EMBL" id="KAK0511687.1"/>
    </source>
</evidence>
<protein>
    <recommendedName>
        <fullName evidence="3 11">Mitochondrial import inner membrane translocase subunit Tim21</fullName>
    </recommendedName>
</protein>
<keyword evidence="11" id="KW-0653">Protein transport</keyword>
<keyword evidence="6" id="KW-0809">Transit peptide</keyword>
<comment type="subunit">
    <text evidence="11">Component of the TIM23 complex.</text>
</comment>
<keyword evidence="9 11" id="KW-0472">Membrane</keyword>